<keyword evidence="1" id="KW-0812">Transmembrane</keyword>
<evidence type="ECO:0000256" key="1">
    <source>
        <dbReference type="SAM" id="Phobius"/>
    </source>
</evidence>
<dbReference type="GeneID" id="106125734"/>
<feature type="chain" id="PRO_5042512485" evidence="2">
    <location>
        <begin position="24"/>
        <end position="185"/>
    </location>
</feature>
<keyword evidence="1" id="KW-0472">Membrane</keyword>
<name>A0AAJ6ZSP1_PAPXU</name>
<feature type="transmembrane region" description="Helical" evidence="1">
    <location>
        <begin position="160"/>
        <end position="180"/>
    </location>
</feature>
<keyword evidence="2" id="KW-0732">Signal</keyword>
<evidence type="ECO:0000313" key="3">
    <source>
        <dbReference type="RefSeq" id="XP_013178490.1"/>
    </source>
</evidence>
<organism evidence="3">
    <name type="scientific">Papilio xuthus</name>
    <name type="common">Asian swallowtail butterfly</name>
    <dbReference type="NCBI Taxonomy" id="66420"/>
    <lineage>
        <taxon>Eukaryota</taxon>
        <taxon>Metazoa</taxon>
        <taxon>Ecdysozoa</taxon>
        <taxon>Arthropoda</taxon>
        <taxon>Hexapoda</taxon>
        <taxon>Insecta</taxon>
        <taxon>Pterygota</taxon>
        <taxon>Neoptera</taxon>
        <taxon>Endopterygota</taxon>
        <taxon>Lepidoptera</taxon>
        <taxon>Glossata</taxon>
        <taxon>Ditrysia</taxon>
        <taxon>Papilionoidea</taxon>
        <taxon>Papilionidae</taxon>
        <taxon>Papilioninae</taxon>
        <taxon>Papilio</taxon>
    </lineage>
</organism>
<dbReference type="KEGG" id="pxu:106125734"/>
<accession>A0AAJ6ZSP1</accession>
<gene>
    <name evidence="3" type="primary">LOC106125734</name>
</gene>
<sequence length="185" mass="21949">MTYYITSFRFLFCIFYHVNTALSQFPNHMDFQKVNQIIINDEEYTVLKPTVHLVTDYFKEYILKRRNTVETNRIFMDNNGYRHFWKGMEIPSQNLRKTDRSIKEGNITSNIPKVETVTKSSRTISTDRENEEITTVKNTPRRSKRRTTNFYKPILRQSRAGRVITTSFFCPFFGVITMTLNTGEL</sequence>
<evidence type="ECO:0000256" key="2">
    <source>
        <dbReference type="SAM" id="SignalP"/>
    </source>
</evidence>
<feature type="signal peptide" evidence="2">
    <location>
        <begin position="1"/>
        <end position="23"/>
    </location>
</feature>
<dbReference type="Proteomes" id="UP000694872">
    <property type="component" value="Unplaced"/>
</dbReference>
<keyword evidence="1" id="KW-1133">Transmembrane helix</keyword>
<reference evidence="3" key="1">
    <citation type="submission" date="2025-08" db="UniProtKB">
        <authorList>
            <consortium name="RefSeq"/>
        </authorList>
    </citation>
    <scope>IDENTIFICATION</scope>
</reference>
<dbReference type="AlphaFoldDB" id="A0AAJ6ZSP1"/>
<protein>
    <submittedName>
        <fullName evidence="3">Uncharacterized protein LOC106125734</fullName>
    </submittedName>
</protein>
<dbReference type="RefSeq" id="XP_013178490.1">
    <property type="nucleotide sequence ID" value="XM_013323036.1"/>
</dbReference>
<proteinExistence type="predicted"/>